<protein>
    <submittedName>
        <fullName evidence="3">Uncharacterized protein LOC101892154</fullName>
    </submittedName>
</protein>
<keyword evidence="1" id="KW-1133">Transmembrane helix</keyword>
<dbReference type="KEGG" id="mde:101892154"/>
<dbReference type="OrthoDB" id="8027954at2759"/>
<evidence type="ECO:0000313" key="2">
    <source>
        <dbReference type="Proteomes" id="UP001652621"/>
    </source>
</evidence>
<accession>A0A9J7DEL3</accession>
<gene>
    <name evidence="3" type="primary">LOC101892154</name>
</gene>
<dbReference type="GeneID" id="101892154"/>
<dbReference type="AlphaFoldDB" id="A0A9J7DEL3"/>
<keyword evidence="1" id="KW-0472">Membrane</keyword>
<dbReference type="GO" id="GO:0005886">
    <property type="term" value="C:plasma membrane"/>
    <property type="evidence" value="ECO:0007669"/>
    <property type="project" value="UniProtKB-SubCell"/>
</dbReference>
<dbReference type="VEuPathDB" id="VectorBase:MDOMA2_011607"/>
<reference evidence="3" key="1">
    <citation type="submission" date="2025-08" db="UniProtKB">
        <authorList>
            <consortium name="RefSeq"/>
        </authorList>
    </citation>
    <scope>IDENTIFICATION</scope>
    <source>
        <strain evidence="3">Aabys</strain>
        <tissue evidence="3">Whole body</tissue>
    </source>
</reference>
<dbReference type="RefSeq" id="XP_019891647.2">
    <property type="nucleotide sequence ID" value="XM_020036088.2"/>
</dbReference>
<evidence type="ECO:0000256" key="1">
    <source>
        <dbReference type="SAM" id="Phobius"/>
    </source>
</evidence>
<feature type="transmembrane region" description="Helical" evidence="1">
    <location>
        <begin position="397"/>
        <end position="428"/>
    </location>
</feature>
<keyword evidence="1" id="KW-0812">Transmembrane</keyword>
<proteinExistence type="predicted"/>
<sequence length="607" mass="70090">MVKTLSSFNHFDNIIFYGTPNRVYDAPLNVSTLLTNIGLEVHKTLGDIVAEFMFTNENSRSVMIFAIAPWNYVNSSENIPNLGKILTNRNLAVILINDIFNTELKEFVSTSLGASMETKLIFLLIGHELTEVLPFIRQEKLLRFFRWCWSKNILNAILMYQEKHVVASVDDLKMEIYSYSPFPRPVKLIKLTNVHPFFFFFDRTLDVRGYEFKTPVFNDKPSVFKAKRLDDDDDDDNDEEVSGIAGHLYLEFVKSINGKFVELETPESHPMMLDYEYELLVARNIDIAIHPFSNLLPHGYYGSYPITNTNSCVLVPVIPEIFVGHYIPRIMNLNMWLQVLVLFTGFQVAYFLIDKFNGGKWYPWKSISLTLKGMLNMSLGEINVSETFGIFSRSRILLIHMLVLLSGMLYSLSFIAGLTSALSATIFGKKLETLEDLRRANISIMMLDYMYFMYNYMDIIPSSFESNVLIADVETVSHHLNSLNTSFAYAVYNEEWQVLQSLQKKLWKPKFRIASKLCIANVYLSFPIQFNSAFYHPLKNFILRIRETGLELKWTSDILKDIRETTSGVNLMNHQEEHPVPLTIDHLRVIWTVSQQHGSSDIHNHLN</sequence>
<name>A0A9J7DEL3_MUSDO</name>
<organism evidence="2 3">
    <name type="scientific">Musca domestica</name>
    <name type="common">House fly</name>
    <dbReference type="NCBI Taxonomy" id="7370"/>
    <lineage>
        <taxon>Eukaryota</taxon>
        <taxon>Metazoa</taxon>
        <taxon>Ecdysozoa</taxon>
        <taxon>Arthropoda</taxon>
        <taxon>Hexapoda</taxon>
        <taxon>Insecta</taxon>
        <taxon>Pterygota</taxon>
        <taxon>Neoptera</taxon>
        <taxon>Endopterygota</taxon>
        <taxon>Diptera</taxon>
        <taxon>Brachycera</taxon>
        <taxon>Muscomorpha</taxon>
        <taxon>Muscoidea</taxon>
        <taxon>Muscidae</taxon>
        <taxon>Musca</taxon>
    </lineage>
</organism>
<dbReference type="Proteomes" id="UP001652621">
    <property type="component" value="Unplaced"/>
</dbReference>
<feature type="transmembrane region" description="Helical" evidence="1">
    <location>
        <begin position="335"/>
        <end position="353"/>
    </location>
</feature>
<keyword evidence="2" id="KW-1185">Reference proteome</keyword>
<evidence type="ECO:0000313" key="3">
    <source>
        <dbReference type="RefSeq" id="XP_019891647.2"/>
    </source>
</evidence>